<dbReference type="FunCoup" id="G0NDT7">
    <property type="interactions" value="18"/>
</dbReference>
<evidence type="ECO:0000313" key="1">
    <source>
        <dbReference type="EMBL" id="EGT58511.1"/>
    </source>
</evidence>
<reference evidence="2" key="1">
    <citation type="submission" date="2011-07" db="EMBL/GenBank/DDBJ databases">
        <authorList>
            <consortium name="Caenorhabditis brenneri Sequencing and Analysis Consortium"/>
            <person name="Wilson R.K."/>
        </authorList>
    </citation>
    <scope>NUCLEOTIDE SEQUENCE [LARGE SCALE GENOMIC DNA]</scope>
    <source>
        <strain evidence="2">PB2801</strain>
    </source>
</reference>
<dbReference type="OrthoDB" id="5838776at2759"/>
<dbReference type="SUPFAM" id="SSF52047">
    <property type="entry name" value="RNI-like"/>
    <property type="match status" value="1"/>
</dbReference>
<dbReference type="PANTHER" id="PTHR12904:SF28">
    <property type="entry name" value="ATP SYNTHASE SUBUNIT ALPHA-RELATED"/>
    <property type="match status" value="1"/>
</dbReference>
<accession>G0NDT7</accession>
<dbReference type="PANTHER" id="PTHR12904">
    <property type="match status" value="1"/>
</dbReference>
<dbReference type="AlphaFoldDB" id="G0NDT7"/>
<dbReference type="HOGENOM" id="CLU_490236_0_0_1"/>
<dbReference type="EMBL" id="GL379869">
    <property type="protein sequence ID" value="EGT58511.1"/>
    <property type="molecule type" value="Genomic_DNA"/>
</dbReference>
<evidence type="ECO:0000313" key="2">
    <source>
        <dbReference type="Proteomes" id="UP000008068"/>
    </source>
</evidence>
<keyword evidence="2" id="KW-1185">Reference proteome</keyword>
<proteinExistence type="predicted"/>
<gene>
    <name evidence="1" type="ORF">CAEBREN_11965</name>
</gene>
<protein>
    <submittedName>
        <fullName evidence="1">Uncharacterized protein</fullName>
    </submittedName>
</protein>
<dbReference type="Gene3D" id="3.80.10.10">
    <property type="entry name" value="Ribonuclease Inhibitor"/>
    <property type="match status" value="1"/>
</dbReference>
<name>G0NDT7_CAEBE</name>
<dbReference type="GO" id="GO:0031462">
    <property type="term" value="C:Cul2-RING ubiquitin ligase complex"/>
    <property type="evidence" value="ECO:0007669"/>
    <property type="project" value="TreeGrafter"/>
</dbReference>
<dbReference type="Proteomes" id="UP000008068">
    <property type="component" value="Unassembled WGS sequence"/>
</dbReference>
<organism evidence="2">
    <name type="scientific">Caenorhabditis brenneri</name>
    <name type="common">Nematode worm</name>
    <dbReference type="NCBI Taxonomy" id="135651"/>
    <lineage>
        <taxon>Eukaryota</taxon>
        <taxon>Metazoa</taxon>
        <taxon>Ecdysozoa</taxon>
        <taxon>Nematoda</taxon>
        <taxon>Chromadorea</taxon>
        <taxon>Rhabditida</taxon>
        <taxon>Rhabditina</taxon>
        <taxon>Rhabditomorpha</taxon>
        <taxon>Rhabditoidea</taxon>
        <taxon>Rhabditidae</taxon>
        <taxon>Peloderinae</taxon>
        <taxon>Caenorhabditis</taxon>
    </lineage>
</organism>
<dbReference type="InParanoid" id="G0NDT7"/>
<dbReference type="InterPro" id="IPR051341">
    <property type="entry name" value="Zyg-11_UBL_adapter"/>
</dbReference>
<sequence>MNPPSLSEIASQKVACYIAEGKYKYKEYTLPKDPSNLVFDILKEKRVYLEKELDEVDKVIMRILNPSVMNLTTHAPYFKIDDMDIRLIRNQENLVELKLGDLISCFAPEEEEDDVMEPPKKKMKNQETVVRGKITQVRFDLATFLENNLTVKTLENLKKLDVSKNRSPYKTFSIFEFASGWTAALSQTLPSLTILKIGGQELSDEEFQMLCDSFPQLQALDFRNTGLESLEGISKLKYLQDLSMGSLKLKNGECMDEIYRLNDLKKLNLSGERHFERQFNVINFFVKSEKSVMKLEEIDFSGSVTTDEDLNGIMSRHPKLKRVIALNTEIEEYEIPGIEIITDNTIDSCLFALDYLQNNKSDHQIRNIVYQISRMIYRTDMPELITEELRNANRILHQMIPKYQDDQELIELIHNCCCNLSAPTKLKFFGNGDKRILMESLLKLMDLRRITNQDKHSKDEEWKKFNAILKETQYPQADRIVSMAIKYFLKADGKKWRIDCLETIDHLLEKIDMDSEFYKGMDKKKLIFELKKIHRSKSPLKLKRMAGRVRQFFENY</sequence>
<dbReference type="eggNOG" id="KOG3665">
    <property type="taxonomic scope" value="Eukaryota"/>
</dbReference>
<dbReference type="InterPro" id="IPR032675">
    <property type="entry name" value="LRR_dom_sf"/>
</dbReference>